<evidence type="ECO:0000256" key="4">
    <source>
        <dbReference type="ARBA" id="ARBA00022695"/>
    </source>
</evidence>
<dbReference type="GO" id="GO:0000166">
    <property type="term" value="F:nucleotide binding"/>
    <property type="evidence" value="ECO:0007669"/>
    <property type="project" value="InterPro"/>
</dbReference>
<dbReference type="InterPro" id="IPR023211">
    <property type="entry name" value="DNA_pol_palm_dom_sf"/>
</dbReference>
<feature type="domain" description="DNA-directed DNA polymerase family B multifunctional" evidence="8">
    <location>
        <begin position="361"/>
        <end position="730"/>
    </location>
</feature>
<reference evidence="9" key="1">
    <citation type="submission" date="2014-11" db="EMBL/GenBank/DDBJ databases">
        <authorList>
            <person name="Zhu J."/>
            <person name="Qi W."/>
            <person name="Song R."/>
        </authorList>
    </citation>
    <scope>NUCLEOTIDE SEQUENCE</scope>
</reference>
<keyword evidence="5" id="KW-0239">DNA-directed DNA polymerase</keyword>
<dbReference type="InterPro" id="IPR036397">
    <property type="entry name" value="RNaseH_sf"/>
</dbReference>
<dbReference type="PANTHER" id="PTHR10322:SF23">
    <property type="entry name" value="DNA POLYMERASE DELTA CATALYTIC SUBUNIT"/>
    <property type="match status" value="1"/>
</dbReference>
<evidence type="ECO:0000256" key="3">
    <source>
        <dbReference type="ARBA" id="ARBA00022679"/>
    </source>
</evidence>
<name>A0A1B1TFC5_9ARCH</name>
<dbReference type="AlphaFoldDB" id="A0A1B1TFC5"/>
<comment type="catalytic activity">
    <reaction evidence="7">
        <text>DNA(n) + a 2'-deoxyribonucleoside 5'-triphosphate = DNA(n+1) + diphosphate</text>
        <dbReference type="Rhea" id="RHEA:22508"/>
        <dbReference type="Rhea" id="RHEA-COMP:17339"/>
        <dbReference type="Rhea" id="RHEA-COMP:17340"/>
        <dbReference type="ChEBI" id="CHEBI:33019"/>
        <dbReference type="ChEBI" id="CHEBI:61560"/>
        <dbReference type="ChEBI" id="CHEBI:173112"/>
        <dbReference type="EC" id="2.7.7.7"/>
    </reaction>
</comment>
<comment type="similarity">
    <text evidence="1">Belongs to the DNA polymerase type-B family.</text>
</comment>
<dbReference type="InterPro" id="IPR006134">
    <property type="entry name" value="DNA-dir_DNA_pol_B_multi_dom"/>
</dbReference>
<organism evidence="9">
    <name type="scientific">uncultured Poseidoniia archaeon</name>
    <dbReference type="NCBI Taxonomy" id="1697135"/>
    <lineage>
        <taxon>Archaea</taxon>
        <taxon>Methanobacteriati</taxon>
        <taxon>Thermoplasmatota</taxon>
        <taxon>Candidatus Poseidoniia</taxon>
        <taxon>environmental samples</taxon>
    </lineage>
</organism>
<dbReference type="Gene3D" id="3.90.1600.10">
    <property type="entry name" value="Palm domain of DNA polymerase"/>
    <property type="match status" value="1"/>
</dbReference>
<reference evidence="9" key="2">
    <citation type="journal article" date="2015" name="ISME J.">
        <title>A new class of marine Euryarchaeota group II from the Mediterranean deep chlorophyll maximum.</title>
        <authorList>
            <person name="Martin-Cuadrado A.B."/>
            <person name="Garcia-Heredia I."/>
            <person name="Molto A.G."/>
            <person name="Lopez-Ubeda R."/>
            <person name="Kimes N."/>
            <person name="Lopez-Garcia P."/>
            <person name="Moreira D."/>
            <person name="Rodriguez-Valera F."/>
        </authorList>
    </citation>
    <scope>NUCLEOTIDE SEQUENCE</scope>
</reference>
<dbReference type="GO" id="GO:0006261">
    <property type="term" value="P:DNA-templated DNA replication"/>
    <property type="evidence" value="ECO:0007669"/>
    <property type="project" value="TreeGrafter"/>
</dbReference>
<sequence>MVEGWILDIYQDSSSEGMVVWVKLDDGSVSKYIFYWSPVLHIAGNLDDIDALEVKLKEMEYQTLFGVMKFSRQKRFKSHEVNEVSEVLAISISRPSKLKQVADVVSAIGKWSKFDVFSVDPRPSQRFLHDMNTHPFGRIRISNNQIISLDKRTDAQWTPPPLRQAMLKVNCKDKHGKRSSNGLVTGVTIIDMGLLGSNSKRIPIHIHLTPERNEDEFLYEVERAIHWINPDVLITNKGDSIDFPALINIASRNGRELRFSRNKRGTNIRRKAITTWSYGRILRSDAYHALEGRIHVDMGASFIGKEGGLEGLCELARMSGIPPQDLSRLSPGSAISAMQIRQSMEDDVLVPWKKNRPEDMKTGTQMLISDRGGLYLDPEPGVHKQVYELDFASLFPSIIATRNISPETMNCKCCKVSEEENLRTGKLPLKPDSAVREIERRRHSTQKLQLLVPELGMHTCTKKYGFLGRVVAPIIERRSYLKSRRRVKGDVWDRRQNVLKWLLVTCFGYTGYKNARFGRIECHEAICAWSREMIIDAMHDANEEGWSCLHAIVDSIWLIDIQNRSNKDRDESISRLMAKIEVKSGVPIELEDVYEWIAFVPNRTTGVGALTKYFAHGKKGWKIRGIELRQHSTCQWIKNLQKDILEELRKRPPKESIRRSVKLFNEEIVKLKKGKIPLSKLILGRRVRNKAGEHKVLNLTAAAQLRELKLGQNTYPGRKIRFAVVGQSRRNPPDRIRMASEIKSIKKTIMGQKGDVIYYEALALRAASALLSPFGLSEEELVSRGSVQTTLDMWSGKIKS</sequence>
<dbReference type="SUPFAM" id="SSF53098">
    <property type="entry name" value="Ribonuclease H-like"/>
    <property type="match status" value="1"/>
</dbReference>
<dbReference type="Gene3D" id="1.10.287.690">
    <property type="entry name" value="Helix hairpin bin"/>
    <property type="match status" value="1"/>
</dbReference>
<dbReference type="SMART" id="SM00486">
    <property type="entry name" value="POLBc"/>
    <property type="match status" value="1"/>
</dbReference>
<dbReference type="GO" id="GO:0003887">
    <property type="term" value="F:DNA-directed DNA polymerase activity"/>
    <property type="evidence" value="ECO:0007669"/>
    <property type="project" value="UniProtKB-KW"/>
</dbReference>
<accession>A0A1B1TFC5</accession>
<evidence type="ECO:0000259" key="8">
    <source>
        <dbReference type="Pfam" id="PF00136"/>
    </source>
</evidence>
<protein>
    <recommendedName>
        <fullName evidence="2">DNA-directed DNA polymerase</fullName>
        <ecNumber evidence="2">2.7.7.7</ecNumber>
    </recommendedName>
</protein>
<dbReference type="Gene3D" id="1.10.132.60">
    <property type="entry name" value="DNA polymerase family B, C-terminal domain"/>
    <property type="match status" value="1"/>
</dbReference>
<evidence type="ECO:0000256" key="2">
    <source>
        <dbReference type="ARBA" id="ARBA00012417"/>
    </source>
</evidence>
<dbReference type="InterPro" id="IPR050240">
    <property type="entry name" value="DNA_pol_type-B"/>
</dbReference>
<dbReference type="InterPro" id="IPR042087">
    <property type="entry name" value="DNA_pol_B_thumb"/>
</dbReference>
<dbReference type="GO" id="GO:0003677">
    <property type="term" value="F:DNA binding"/>
    <property type="evidence" value="ECO:0007669"/>
    <property type="project" value="UniProtKB-KW"/>
</dbReference>
<dbReference type="PANTHER" id="PTHR10322">
    <property type="entry name" value="DNA POLYMERASE CATALYTIC SUBUNIT"/>
    <property type="match status" value="1"/>
</dbReference>
<dbReference type="EC" id="2.7.7.7" evidence="2"/>
<evidence type="ECO:0000256" key="7">
    <source>
        <dbReference type="ARBA" id="ARBA00049244"/>
    </source>
</evidence>
<dbReference type="EMBL" id="KP211914">
    <property type="protein sequence ID" value="ANV80997.1"/>
    <property type="molecule type" value="Genomic_DNA"/>
</dbReference>
<keyword evidence="4" id="KW-0548">Nucleotidyltransferase</keyword>
<dbReference type="Gene3D" id="3.30.420.10">
    <property type="entry name" value="Ribonuclease H-like superfamily/Ribonuclease H"/>
    <property type="match status" value="1"/>
</dbReference>
<dbReference type="InterPro" id="IPR006172">
    <property type="entry name" value="DNA-dir_DNA_pol_B"/>
</dbReference>
<evidence type="ECO:0000256" key="6">
    <source>
        <dbReference type="ARBA" id="ARBA00023125"/>
    </source>
</evidence>
<proteinExistence type="inferred from homology"/>
<evidence type="ECO:0000256" key="5">
    <source>
        <dbReference type="ARBA" id="ARBA00022932"/>
    </source>
</evidence>
<evidence type="ECO:0000256" key="1">
    <source>
        <dbReference type="ARBA" id="ARBA00005755"/>
    </source>
</evidence>
<dbReference type="SUPFAM" id="SSF56672">
    <property type="entry name" value="DNA/RNA polymerases"/>
    <property type="match status" value="1"/>
</dbReference>
<evidence type="ECO:0000313" key="9">
    <source>
        <dbReference type="EMBL" id="ANV80997.1"/>
    </source>
</evidence>
<keyword evidence="6" id="KW-0238">DNA-binding</keyword>
<dbReference type="Pfam" id="PF00136">
    <property type="entry name" value="DNA_pol_B"/>
    <property type="match status" value="1"/>
</dbReference>
<dbReference type="InterPro" id="IPR012337">
    <property type="entry name" value="RNaseH-like_sf"/>
</dbReference>
<dbReference type="InterPro" id="IPR043502">
    <property type="entry name" value="DNA/RNA_pol_sf"/>
</dbReference>
<keyword evidence="3" id="KW-0808">Transferase</keyword>